<protein>
    <submittedName>
        <fullName evidence="2">Uncharacterized protein</fullName>
    </submittedName>
</protein>
<evidence type="ECO:0000256" key="1">
    <source>
        <dbReference type="SAM" id="Coils"/>
    </source>
</evidence>
<accession>A0A5B9FTH5</accession>
<sequence>MYNKIPRTGDFNLELIMIRVYLDWAIYSRLESNTENYKKLTNILKNDSKYILPYSHAHILDIYKSYLKEGEDGISGHLNKIQKYSKSLFITNRNDKIEFLNLEAKEAMNQYLDANKNIDSIDFENILESLKGILPIMNLQLPNPWSIENDKTFYEDSLKKYPNTLEQSKKLLGNDQTISMTDFFRNLFNLSKTILSDNSYIDARTAYQKDLKVNTGRLNDKRFDSLEVLNEFAVKNGQESFLHYFDKFIGNEKNINFFTKIIKLCSFLDFQGVGVETVKIGHHLDNIISDYNHVAFASTCDIFVIDDKKTREKAKIAFELFNINIKIFNVSDFITYIENN</sequence>
<dbReference type="RefSeq" id="WP_147583781.1">
    <property type="nucleotide sequence ID" value="NZ_CP042831.1"/>
</dbReference>
<proteinExistence type="predicted"/>
<gene>
    <name evidence="2" type="ORF">FUA48_12175</name>
</gene>
<dbReference type="EMBL" id="CP042831">
    <property type="protein sequence ID" value="QEE50305.1"/>
    <property type="molecule type" value="Genomic_DNA"/>
</dbReference>
<keyword evidence="1" id="KW-0175">Coiled coil</keyword>
<reference evidence="2 3" key="1">
    <citation type="submission" date="2019-08" db="EMBL/GenBank/DDBJ databases">
        <title>Flavobacterium alkalisoli sp. nov., isolated from rhizosphere soil of Suaeda salsa.</title>
        <authorList>
            <person name="Sun J.-Q."/>
            <person name="Xu L."/>
        </authorList>
    </citation>
    <scope>NUCLEOTIDE SEQUENCE [LARGE SCALE GENOMIC DNA]</scope>
    <source>
        <strain evidence="2 3">XS-5</strain>
    </source>
</reference>
<evidence type="ECO:0000313" key="2">
    <source>
        <dbReference type="EMBL" id="QEE50305.1"/>
    </source>
</evidence>
<dbReference type="OrthoDB" id="1413206at2"/>
<evidence type="ECO:0000313" key="3">
    <source>
        <dbReference type="Proteomes" id="UP000321222"/>
    </source>
</evidence>
<dbReference type="KEGG" id="fak:FUA48_12175"/>
<dbReference type="AlphaFoldDB" id="A0A5B9FTH5"/>
<feature type="coiled-coil region" evidence="1">
    <location>
        <begin position="90"/>
        <end position="117"/>
    </location>
</feature>
<organism evidence="2 3">
    <name type="scientific">Flavobacterium alkalisoli</name>
    <dbReference type="NCBI Taxonomy" id="2602769"/>
    <lineage>
        <taxon>Bacteria</taxon>
        <taxon>Pseudomonadati</taxon>
        <taxon>Bacteroidota</taxon>
        <taxon>Flavobacteriia</taxon>
        <taxon>Flavobacteriales</taxon>
        <taxon>Flavobacteriaceae</taxon>
        <taxon>Flavobacterium</taxon>
    </lineage>
</organism>
<name>A0A5B9FTH5_9FLAO</name>
<dbReference type="Proteomes" id="UP000321222">
    <property type="component" value="Chromosome"/>
</dbReference>
<keyword evidence="3" id="KW-1185">Reference proteome</keyword>